<feature type="domain" description="PPIase cyclophilin-type" evidence="4">
    <location>
        <begin position="452"/>
        <end position="604"/>
    </location>
</feature>
<dbReference type="InterPro" id="IPR002130">
    <property type="entry name" value="Cyclophilin-type_PPIase_dom"/>
</dbReference>
<accession>A0A517SJV5</accession>
<dbReference type="GO" id="GO:0003755">
    <property type="term" value="F:peptidyl-prolyl cis-trans isomerase activity"/>
    <property type="evidence" value="ECO:0007669"/>
    <property type="project" value="UniProtKB-KW"/>
</dbReference>
<dbReference type="Gene3D" id="2.40.100.10">
    <property type="entry name" value="Cyclophilin-like"/>
    <property type="match status" value="1"/>
</dbReference>
<keyword evidence="3 5" id="KW-0413">Isomerase</keyword>
<dbReference type="EMBL" id="CP036271">
    <property type="protein sequence ID" value="QDT56398.1"/>
    <property type="molecule type" value="Genomic_DNA"/>
</dbReference>
<evidence type="ECO:0000259" key="4">
    <source>
        <dbReference type="PROSITE" id="PS50072"/>
    </source>
</evidence>
<evidence type="ECO:0000313" key="5">
    <source>
        <dbReference type="EMBL" id="QDT56398.1"/>
    </source>
</evidence>
<dbReference type="InParanoid" id="A0A517SJV5"/>
<dbReference type="AlphaFoldDB" id="A0A517SJV5"/>
<keyword evidence="2" id="KW-0697">Rotamase</keyword>
<evidence type="ECO:0000256" key="2">
    <source>
        <dbReference type="ARBA" id="ARBA00023110"/>
    </source>
</evidence>
<dbReference type="Proteomes" id="UP000315700">
    <property type="component" value="Chromosome"/>
</dbReference>
<sequence length="699" mass="73499">MNSLMTSRFKVRELLSRLRGRSPRRMGPSLPLTQVLETRVLPAGNVTVRMTADALLINGDSSNNDVSIIVEDGALVVRGLNDTTINGEEDDFIITEEGETFEGRVVVRLRNGNDTFSIGDDVVINGSLLVDDLLGNDRVAIDAASINGGMRISTHYGDDGIRLNGTRISGAAYLYAGFGDDLVVLDNVTASAFFKISMGPGDDGLDTDGNTFDGRFVVKLGYGSDDANFDGDSIDEAWILRARSGEDAVRASNMTVEGFTLLRSSRGDDNFLLEGDNEFTGRIIAWLGGGKNNLEISDETVTTGGVTERNVHGDEVDASVFSTRFDAASSGLLARADALRAAIDGALTVTIDPIAGTTQSNGVLLTRNQQLTITGTTHADAVVTVDVDNDGFDDGTVIANNDGTFSLVVTLLSNATSPGIQTVKIRSTFAGATANAERKIDVVQGTVVRFTTSLGAYDVELLDTAAPQTVANFLNYLTRYTDSIIHRSERTGANSPFVVQGGGFVNPPDVVPITTNAPVPNEFNATNSNVRGTLAMALPSNNIDGGTSQWFINMGDNSSLNQGKYTVFGRVLGEGMTVVDSIHNLTSYNLIGPTGESALANVPLRNYTPFTEVLAGTASVTNGSKTVTGVGTSFLTDLRVGEAVKVGDIVGVVASIESNTGFTLAVAAGSTASSVQVKKNALPAEASYVTMSSVATLTV</sequence>
<keyword evidence="6" id="KW-1185">Reference proteome</keyword>
<dbReference type="PANTHER" id="PTHR43246">
    <property type="entry name" value="PEPTIDYL-PROLYL CIS-TRANS ISOMERASE CYP38, CHLOROPLASTIC"/>
    <property type="match status" value="1"/>
</dbReference>
<dbReference type="PROSITE" id="PS50072">
    <property type="entry name" value="CSA_PPIASE_2"/>
    <property type="match status" value="1"/>
</dbReference>
<organism evidence="5 6">
    <name type="scientific">Caulifigura coniformis</name>
    <dbReference type="NCBI Taxonomy" id="2527983"/>
    <lineage>
        <taxon>Bacteria</taxon>
        <taxon>Pseudomonadati</taxon>
        <taxon>Planctomycetota</taxon>
        <taxon>Planctomycetia</taxon>
        <taxon>Planctomycetales</taxon>
        <taxon>Planctomycetaceae</taxon>
        <taxon>Caulifigura</taxon>
    </lineage>
</organism>
<dbReference type="KEGG" id="ccos:Pan44_44520"/>
<evidence type="ECO:0000256" key="1">
    <source>
        <dbReference type="ARBA" id="ARBA00013194"/>
    </source>
</evidence>
<proteinExistence type="predicted"/>
<evidence type="ECO:0000313" key="6">
    <source>
        <dbReference type="Proteomes" id="UP000315700"/>
    </source>
</evidence>
<dbReference type="Pfam" id="PF00160">
    <property type="entry name" value="Pro_isomerase"/>
    <property type="match status" value="1"/>
</dbReference>
<dbReference type="InterPro" id="IPR029000">
    <property type="entry name" value="Cyclophilin-like_dom_sf"/>
</dbReference>
<reference evidence="5 6" key="1">
    <citation type="submission" date="2019-02" db="EMBL/GenBank/DDBJ databases">
        <title>Deep-cultivation of Planctomycetes and their phenomic and genomic characterization uncovers novel biology.</title>
        <authorList>
            <person name="Wiegand S."/>
            <person name="Jogler M."/>
            <person name="Boedeker C."/>
            <person name="Pinto D."/>
            <person name="Vollmers J."/>
            <person name="Rivas-Marin E."/>
            <person name="Kohn T."/>
            <person name="Peeters S.H."/>
            <person name="Heuer A."/>
            <person name="Rast P."/>
            <person name="Oberbeckmann S."/>
            <person name="Bunk B."/>
            <person name="Jeske O."/>
            <person name="Meyerdierks A."/>
            <person name="Storesund J.E."/>
            <person name="Kallscheuer N."/>
            <person name="Luecker S."/>
            <person name="Lage O.M."/>
            <person name="Pohl T."/>
            <person name="Merkel B.J."/>
            <person name="Hornburger P."/>
            <person name="Mueller R.-W."/>
            <person name="Bruemmer F."/>
            <person name="Labrenz M."/>
            <person name="Spormann A.M."/>
            <person name="Op den Camp H."/>
            <person name="Overmann J."/>
            <person name="Amann R."/>
            <person name="Jetten M.S.M."/>
            <person name="Mascher T."/>
            <person name="Medema M.H."/>
            <person name="Devos D.P."/>
            <person name="Kaster A.-K."/>
            <person name="Ovreas L."/>
            <person name="Rohde M."/>
            <person name="Galperin M.Y."/>
            <person name="Jogler C."/>
        </authorList>
    </citation>
    <scope>NUCLEOTIDE SEQUENCE [LARGE SCALE GENOMIC DNA]</scope>
    <source>
        <strain evidence="5 6">Pan44</strain>
    </source>
</reference>
<protein>
    <recommendedName>
        <fullName evidence="1">peptidylprolyl isomerase</fullName>
        <ecNumber evidence="1">5.2.1.8</ecNumber>
    </recommendedName>
</protein>
<gene>
    <name evidence="5" type="primary">ppiA_1</name>
    <name evidence="5" type="ORF">Pan44_44520</name>
</gene>
<evidence type="ECO:0000256" key="3">
    <source>
        <dbReference type="ARBA" id="ARBA00023235"/>
    </source>
</evidence>
<dbReference type="InterPro" id="IPR044665">
    <property type="entry name" value="E_coli_cyclophilin_A-like"/>
</dbReference>
<dbReference type="SUPFAM" id="SSF50891">
    <property type="entry name" value="Cyclophilin-like"/>
    <property type="match status" value="1"/>
</dbReference>
<dbReference type="EC" id="5.2.1.8" evidence="1"/>
<name>A0A517SJV5_9PLAN</name>